<protein>
    <submittedName>
        <fullName evidence="1">1031_t:CDS:1</fullName>
    </submittedName>
</protein>
<keyword evidence="2" id="KW-1185">Reference proteome</keyword>
<accession>A0ACA9QHI4</accession>
<dbReference type="EMBL" id="CAJVPT010053917">
    <property type="protein sequence ID" value="CAG8752416.1"/>
    <property type="molecule type" value="Genomic_DNA"/>
</dbReference>
<proteinExistence type="predicted"/>
<feature type="non-terminal residue" evidence="1">
    <location>
        <position position="1"/>
    </location>
</feature>
<evidence type="ECO:0000313" key="2">
    <source>
        <dbReference type="Proteomes" id="UP000789525"/>
    </source>
</evidence>
<organism evidence="1 2">
    <name type="scientific">Acaulospora colombiana</name>
    <dbReference type="NCBI Taxonomy" id="27376"/>
    <lineage>
        <taxon>Eukaryota</taxon>
        <taxon>Fungi</taxon>
        <taxon>Fungi incertae sedis</taxon>
        <taxon>Mucoromycota</taxon>
        <taxon>Glomeromycotina</taxon>
        <taxon>Glomeromycetes</taxon>
        <taxon>Diversisporales</taxon>
        <taxon>Acaulosporaceae</taxon>
        <taxon>Acaulospora</taxon>
    </lineage>
</organism>
<reference evidence="1" key="1">
    <citation type="submission" date="2021-06" db="EMBL/GenBank/DDBJ databases">
        <authorList>
            <person name="Kallberg Y."/>
            <person name="Tangrot J."/>
            <person name="Rosling A."/>
        </authorList>
    </citation>
    <scope>NUCLEOTIDE SEQUENCE</scope>
    <source>
        <strain evidence="1">CL356</strain>
    </source>
</reference>
<feature type="non-terminal residue" evidence="1">
    <location>
        <position position="41"/>
    </location>
</feature>
<sequence>AYHIQDRVHENLTNNAPNSLQLCDNVCYIKNHYCEGIGKYR</sequence>
<dbReference type="Proteomes" id="UP000789525">
    <property type="component" value="Unassembled WGS sequence"/>
</dbReference>
<gene>
    <name evidence="1" type="ORF">ACOLOM_LOCUS12766</name>
</gene>
<evidence type="ECO:0000313" key="1">
    <source>
        <dbReference type="EMBL" id="CAG8752416.1"/>
    </source>
</evidence>
<name>A0ACA9QHI4_9GLOM</name>
<comment type="caution">
    <text evidence="1">The sequence shown here is derived from an EMBL/GenBank/DDBJ whole genome shotgun (WGS) entry which is preliminary data.</text>
</comment>